<keyword evidence="2" id="KW-0812">Transmembrane</keyword>
<keyword evidence="2" id="KW-1133">Transmembrane helix</keyword>
<dbReference type="EMBL" id="JAENGY010001731">
    <property type="protein sequence ID" value="KAG6947276.1"/>
    <property type="molecule type" value="Genomic_DNA"/>
</dbReference>
<dbReference type="AlphaFoldDB" id="A0A8J5M2K9"/>
<keyword evidence="5" id="KW-1185">Reference proteome</keyword>
<dbReference type="GO" id="GO:0005221">
    <property type="term" value="F:intracellularly cyclic nucleotide-activated monoatomic cation channel activity"/>
    <property type="evidence" value="ECO:0007669"/>
    <property type="project" value="InterPro"/>
</dbReference>
<accession>A0A8J5M2K9</accession>
<comment type="caution">
    <text evidence="4">The sequence shown here is derived from an EMBL/GenBank/DDBJ whole genome shotgun (WGS) entry which is preliminary data.</text>
</comment>
<feature type="compositionally biased region" description="Basic and acidic residues" evidence="1">
    <location>
        <begin position="463"/>
        <end position="476"/>
    </location>
</feature>
<dbReference type="PANTHER" id="PTHR45638:SF11">
    <property type="entry name" value="CYCLIC NUCLEOTIDE-GATED CATION CHANNEL SUBUNIT A"/>
    <property type="match status" value="1"/>
</dbReference>
<gene>
    <name evidence="4" type="ORF">JG688_00015671</name>
</gene>
<dbReference type="InterPro" id="IPR000595">
    <property type="entry name" value="cNMP-bd_dom"/>
</dbReference>
<dbReference type="CDD" id="cd00038">
    <property type="entry name" value="CAP_ED"/>
    <property type="match status" value="1"/>
</dbReference>
<name>A0A8J5M2K9_9STRA</name>
<dbReference type="PROSITE" id="PS50042">
    <property type="entry name" value="CNMP_BINDING_3"/>
    <property type="match status" value="1"/>
</dbReference>
<feature type="region of interest" description="Disordered" evidence="1">
    <location>
        <begin position="444"/>
        <end position="504"/>
    </location>
</feature>
<keyword evidence="2" id="KW-0472">Membrane</keyword>
<organism evidence="4 5">
    <name type="scientific">Phytophthora aleatoria</name>
    <dbReference type="NCBI Taxonomy" id="2496075"/>
    <lineage>
        <taxon>Eukaryota</taxon>
        <taxon>Sar</taxon>
        <taxon>Stramenopiles</taxon>
        <taxon>Oomycota</taxon>
        <taxon>Peronosporomycetes</taxon>
        <taxon>Peronosporales</taxon>
        <taxon>Peronosporaceae</taxon>
        <taxon>Phytophthora</taxon>
    </lineage>
</organism>
<dbReference type="Pfam" id="PF00027">
    <property type="entry name" value="cNMP_binding"/>
    <property type="match status" value="1"/>
</dbReference>
<feature type="compositionally biased region" description="Basic and acidic residues" evidence="1">
    <location>
        <begin position="484"/>
        <end position="504"/>
    </location>
</feature>
<evidence type="ECO:0000256" key="1">
    <source>
        <dbReference type="SAM" id="MobiDB-lite"/>
    </source>
</evidence>
<evidence type="ECO:0000313" key="4">
    <source>
        <dbReference type="EMBL" id="KAG6947276.1"/>
    </source>
</evidence>
<proteinExistence type="predicted"/>
<dbReference type="InterPro" id="IPR050866">
    <property type="entry name" value="CNG_cation_channel"/>
</dbReference>
<protein>
    <recommendedName>
        <fullName evidence="3">Cyclic nucleotide-binding domain-containing protein</fullName>
    </recommendedName>
</protein>
<dbReference type="Proteomes" id="UP000709295">
    <property type="component" value="Unassembled WGS sequence"/>
</dbReference>
<evidence type="ECO:0000313" key="5">
    <source>
        <dbReference type="Proteomes" id="UP000709295"/>
    </source>
</evidence>
<sequence>MNRMLLASRIEPLTEQLFQFLIYDCKVQINEEVLYFIKRLSSYLTMGHLLACIWFITSYLGLHYYGASWLATSGMLTYIEEVKHVEETERRLSEGASTFSLETVSLSRKYLRSLLFSMECISTLFYGDILSMNPLELVAEIAITLWAIYIYGALVGAQGELLDARAKREAAFEQILGELHHYLVQNEVPKGIKRQIKVYYARLWARRKGEAEFAAVAHVSRSLYEDVVLATLRGFAGEVAAFRALDDQFLRALLVCLHMYFIAQGRVAVKMGSSESIRERGEFFGELALLYGISRLETCVAVTVTEMYRLDHEPYERLLLEFPEYRARNKLLWATISTGSTQERSIIEEALRCFKQFGKSRTAGVQGPSSQIPTLLNTETIAVNAERIDAQLPHSYIYRSAMELLSRLNKVDPLEAKDLYLKSRYGARRQLKTVLGIATARPEPEDDVVRSFHSSPATPRENSTYEHHSDSLEHMEAVVAELSRPTDHERTENMKKALERSSEK</sequence>
<feature type="domain" description="Cyclic nucleotide-binding" evidence="3">
    <location>
        <begin position="259"/>
        <end position="329"/>
    </location>
</feature>
<evidence type="ECO:0000259" key="3">
    <source>
        <dbReference type="PROSITE" id="PS50042"/>
    </source>
</evidence>
<dbReference type="PANTHER" id="PTHR45638">
    <property type="entry name" value="CYCLIC NUCLEOTIDE-GATED CATION CHANNEL SUBUNIT A"/>
    <property type="match status" value="1"/>
</dbReference>
<evidence type="ECO:0000256" key="2">
    <source>
        <dbReference type="SAM" id="Phobius"/>
    </source>
</evidence>
<reference evidence="4" key="1">
    <citation type="submission" date="2021-01" db="EMBL/GenBank/DDBJ databases">
        <title>Phytophthora aleatoria, a newly-described species from Pinus radiata is distinct from Phytophthora cactorum isolates based on comparative genomics.</title>
        <authorList>
            <person name="Mcdougal R."/>
            <person name="Panda P."/>
            <person name="Williams N."/>
            <person name="Studholme D.J."/>
        </authorList>
    </citation>
    <scope>NUCLEOTIDE SEQUENCE</scope>
    <source>
        <strain evidence="4">NZFS 4037</strain>
    </source>
</reference>
<dbReference type="GO" id="GO:0044877">
    <property type="term" value="F:protein-containing complex binding"/>
    <property type="evidence" value="ECO:0007669"/>
    <property type="project" value="TreeGrafter"/>
</dbReference>
<feature type="compositionally biased region" description="Polar residues" evidence="1">
    <location>
        <begin position="452"/>
        <end position="462"/>
    </location>
</feature>
<feature type="transmembrane region" description="Helical" evidence="2">
    <location>
        <begin position="43"/>
        <end position="65"/>
    </location>
</feature>